<evidence type="ECO:0000313" key="1">
    <source>
        <dbReference type="Ensembl" id="ENSNPEP00000001535.1"/>
    </source>
</evidence>
<dbReference type="Proteomes" id="UP000694420">
    <property type="component" value="Unplaced"/>
</dbReference>
<proteinExistence type="predicted"/>
<accession>A0A8C6YNQ4</accession>
<organism evidence="1 2">
    <name type="scientific">Nothoprocta perdicaria</name>
    <name type="common">Chilean tinamou</name>
    <name type="synonym">Crypturus perdicarius</name>
    <dbReference type="NCBI Taxonomy" id="30464"/>
    <lineage>
        <taxon>Eukaryota</taxon>
        <taxon>Metazoa</taxon>
        <taxon>Chordata</taxon>
        <taxon>Craniata</taxon>
        <taxon>Vertebrata</taxon>
        <taxon>Euteleostomi</taxon>
        <taxon>Archelosauria</taxon>
        <taxon>Archosauria</taxon>
        <taxon>Dinosauria</taxon>
        <taxon>Saurischia</taxon>
        <taxon>Theropoda</taxon>
        <taxon>Coelurosauria</taxon>
        <taxon>Aves</taxon>
        <taxon>Palaeognathae</taxon>
        <taxon>Tinamiformes</taxon>
        <taxon>Tinamidae</taxon>
        <taxon>Nothoprocta</taxon>
    </lineage>
</organism>
<evidence type="ECO:0000313" key="2">
    <source>
        <dbReference type="Proteomes" id="UP000694420"/>
    </source>
</evidence>
<name>A0A8C6YNQ4_NOTPE</name>
<keyword evidence="2" id="KW-1185">Reference proteome</keyword>
<protein>
    <submittedName>
        <fullName evidence="1">Uncharacterized protein</fullName>
    </submittedName>
</protein>
<sequence length="94" mass="10269">MAEGPRWGCRVGSWAHPTLGSLFPAMGHSEVPCWGCRIGSWEHHTLGRCRVGSWEHHTLGSLFPAVGHGEGPPAGVGPWWELHGHTLCRVNSRV</sequence>
<reference evidence="1" key="2">
    <citation type="submission" date="2025-09" db="UniProtKB">
        <authorList>
            <consortium name="Ensembl"/>
        </authorList>
    </citation>
    <scope>IDENTIFICATION</scope>
</reference>
<dbReference type="AlphaFoldDB" id="A0A8C6YNQ4"/>
<dbReference type="Ensembl" id="ENSNPET00000001561.1">
    <property type="protein sequence ID" value="ENSNPEP00000001535.1"/>
    <property type="gene ID" value="ENSNPEG00000001198.1"/>
</dbReference>
<reference evidence="1" key="1">
    <citation type="submission" date="2025-08" db="UniProtKB">
        <authorList>
            <consortium name="Ensembl"/>
        </authorList>
    </citation>
    <scope>IDENTIFICATION</scope>
</reference>